<dbReference type="InterPro" id="IPR036116">
    <property type="entry name" value="FN3_sf"/>
</dbReference>
<dbReference type="Pfam" id="PF00041">
    <property type="entry name" value="fn3"/>
    <property type="match status" value="1"/>
</dbReference>
<dbReference type="InterPro" id="IPR013783">
    <property type="entry name" value="Ig-like_fold"/>
</dbReference>
<dbReference type="CDD" id="cd00063">
    <property type="entry name" value="FN3"/>
    <property type="match status" value="1"/>
</dbReference>
<dbReference type="PROSITE" id="PS50853">
    <property type="entry name" value="FN3"/>
    <property type="match status" value="1"/>
</dbReference>
<dbReference type="Gene3D" id="1.10.1330.10">
    <property type="entry name" value="Dockerin domain"/>
    <property type="match status" value="1"/>
</dbReference>
<evidence type="ECO:0000259" key="1">
    <source>
        <dbReference type="PROSITE" id="PS50853"/>
    </source>
</evidence>
<dbReference type="EMBL" id="JAHCVK010000002">
    <property type="protein sequence ID" value="MBT0652940.1"/>
    <property type="molecule type" value="Genomic_DNA"/>
</dbReference>
<protein>
    <recommendedName>
        <fullName evidence="1">Fibronectin type-III domain-containing protein</fullName>
    </recommendedName>
</protein>
<accession>A0ABS5SCN1</accession>
<dbReference type="RefSeq" id="WP_214174930.1">
    <property type="nucleotide sequence ID" value="NZ_JAHCVK010000002.1"/>
</dbReference>
<comment type="caution">
    <text evidence="2">The sequence shown here is derived from an EMBL/GenBank/DDBJ whole genome shotgun (WGS) entry which is preliminary data.</text>
</comment>
<keyword evidence="3" id="KW-1185">Reference proteome</keyword>
<proteinExistence type="predicted"/>
<dbReference type="Gene3D" id="2.60.40.10">
    <property type="entry name" value="Immunoglobulins"/>
    <property type="match status" value="1"/>
</dbReference>
<dbReference type="InterPro" id="IPR036439">
    <property type="entry name" value="Dockerin_dom_sf"/>
</dbReference>
<gene>
    <name evidence="2" type="ORF">KI810_07720</name>
</gene>
<sequence>MLRALETSRRHFGGILVQRLFPLLFILLFLPLFSITTALAAQTTLAWDPPVNPDGTPFTGVAGYNLYFGTASGTYTRSINTGNVTSYTISNLNDGTTYYFVVTDYDYAGNESGFSNEVSKTFPAATAPPVPASYQITATAGNGGTITPQGNVSVNQASNQISTIKTVTAPQGTSVSFTVTANQGYQLSNVTVDGISAGKITSYTFSNLNSNHSIAASFTTTASTTSPKGDVDSDGVISLADALTTLRSVTNNTQLTVDQRTRADVWPLDASGKPLGDSSVNLNDALLILRRAVGLVTW</sequence>
<dbReference type="SUPFAM" id="SSF49265">
    <property type="entry name" value="Fibronectin type III"/>
    <property type="match status" value="1"/>
</dbReference>
<name>A0ABS5SCN1_9BACT</name>
<feature type="domain" description="Fibronectin type-III" evidence="1">
    <location>
        <begin position="28"/>
        <end position="129"/>
    </location>
</feature>
<dbReference type="InterPro" id="IPR003961">
    <property type="entry name" value="FN3_dom"/>
</dbReference>
<organism evidence="2 3">
    <name type="scientific">Geomobilimonas luticola</name>
    <dbReference type="NCBI Taxonomy" id="1114878"/>
    <lineage>
        <taxon>Bacteria</taxon>
        <taxon>Pseudomonadati</taxon>
        <taxon>Thermodesulfobacteriota</taxon>
        <taxon>Desulfuromonadia</taxon>
        <taxon>Geobacterales</taxon>
        <taxon>Geobacteraceae</taxon>
        <taxon>Geomobilimonas</taxon>
    </lineage>
</organism>
<evidence type="ECO:0000313" key="3">
    <source>
        <dbReference type="Proteomes" id="UP000756860"/>
    </source>
</evidence>
<dbReference type="SUPFAM" id="SSF63446">
    <property type="entry name" value="Type I dockerin domain"/>
    <property type="match status" value="1"/>
</dbReference>
<dbReference type="Proteomes" id="UP000756860">
    <property type="component" value="Unassembled WGS sequence"/>
</dbReference>
<evidence type="ECO:0000313" key="2">
    <source>
        <dbReference type="EMBL" id="MBT0652940.1"/>
    </source>
</evidence>
<reference evidence="2 3" key="1">
    <citation type="submission" date="2021-05" db="EMBL/GenBank/DDBJ databases">
        <title>The draft genome of Geobacter luticola JCM 17780.</title>
        <authorList>
            <person name="Xu Z."/>
            <person name="Masuda Y."/>
            <person name="Itoh H."/>
            <person name="Senoo K."/>
        </authorList>
    </citation>
    <scope>NUCLEOTIDE SEQUENCE [LARGE SCALE GENOMIC DNA]</scope>
    <source>
        <strain evidence="2 3">JCM 17780</strain>
    </source>
</reference>